<reference evidence="1 2" key="1">
    <citation type="submission" date="2020-08" db="EMBL/GenBank/DDBJ databases">
        <title>Novel species isolated from subtropical streams in China.</title>
        <authorList>
            <person name="Lu H."/>
        </authorList>
    </citation>
    <scope>NUCLEOTIDE SEQUENCE [LARGE SCALE GENOMIC DNA]</scope>
    <source>
        <strain evidence="1 2">NL8W</strain>
    </source>
</reference>
<evidence type="ECO:0000313" key="2">
    <source>
        <dbReference type="Proteomes" id="UP000646911"/>
    </source>
</evidence>
<dbReference type="RefSeq" id="WP_186952970.1">
    <property type="nucleotide sequence ID" value="NZ_JACOFX010000002.1"/>
</dbReference>
<name>A0ABR6Z811_9BURK</name>
<organism evidence="1 2">
    <name type="scientific">Undibacterium umbellatum</name>
    <dbReference type="NCBI Taxonomy" id="2762300"/>
    <lineage>
        <taxon>Bacteria</taxon>
        <taxon>Pseudomonadati</taxon>
        <taxon>Pseudomonadota</taxon>
        <taxon>Betaproteobacteria</taxon>
        <taxon>Burkholderiales</taxon>
        <taxon>Oxalobacteraceae</taxon>
        <taxon>Undibacterium</taxon>
    </lineage>
</organism>
<dbReference type="EMBL" id="JACOFX010000002">
    <property type="protein sequence ID" value="MBC3907441.1"/>
    <property type="molecule type" value="Genomic_DNA"/>
</dbReference>
<proteinExistence type="predicted"/>
<keyword evidence="2" id="KW-1185">Reference proteome</keyword>
<protein>
    <submittedName>
        <fullName evidence="1">Uncharacterized protein</fullName>
    </submittedName>
</protein>
<accession>A0ABR6Z811</accession>
<dbReference type="Proteomes" id="UP000646911">
    <property type="component" value="Unassembled WGS sequence"/>
</dbReference>
<comment type="caution">
    <text evidence="1">The sequence shown here is derived from an EMBL/GenBank/DDBJ whole genome shotgun (WGS) entry which is preliminary data.</text>
</comment>
<gene>
    <name evidence="1" type="ORF">H8L47_07685</name>
</gene>
<sequence length="86" mass="10011">MLEMMPSPLMHMQAYCKYETQSRKYENFLSGAAVSKRQMFSVKHGKEKVYIFVAAWVESEDLKLLLLESAGNYWPFNPLCCSSYID</sequence>
<evidence type="ECO:0000313" key="1">
    <source>
        <dbReference type="EMBL" id="MBC3907441.1"/>
    </source>
</evidence>